<sequence>MWKKALFGVCAALLCVLFITVPHAYAADQTTGAETPKRIELVLVIDKSGSMGGLESDTIGGFNSMVEKQRALHIPVHVTAVLFNDKAQTLYDHKAIWRVPPLTDHDYVTGGRQPCSMPSAQRSAAWSGRTASPHRGQRLFL</sequence>
<feature type="signal peptide" evidence="2">
    <location>
        <begin position="1"/>
        <end position="26"/>
    </location>
</feature>
<dbReference type="STRING" id="749551.HMPREF9555_01881"/>
<evidence type="ECO:0000313" key="3">
    <source>
        <dbReference type="EMBL" id="EFW28955.1"/>
    </source>
</evidence>
<feature type="chain" id="PRO_5003222168" description="VWFA domain-containing protein" evidence="2">
    <location>
        <begin position="27"/>
        <end position="141"/>
    </location>
</feature>
<feature type="region of interest" description="Disordered" evidence="1">
    <location>
        <begin position="118"/>
        <end position="141"/>
    </location>
</feature>
<dbReference type="Proteomes" id="UP000004633">
    <property type="component" value="Unassembled WGS sequence"/>
</dbReference>
<evidence type="ECO:0000256" key="1">
    <source>
        <dbReference type="SAM" id="MobiDB-lite"/>
    </source>
</evidence>
<name>E7N4D8_9FIRM</name>
<dbReference type="EMBL" id="AECV01000049">
    <property type="protein sequence ID" value="EFW28955.1"/>
    <property type="molecule type" value="Genomic_DNA"/>
</dbReference>
<keyword evidence="2" id="KW-0732">Signal</keyword>
<keyword evidence="4" id="KW-1185">Reference proteome</keyword>
<evidence type="ECO:0000256" key="2">
    <source>
        <dbReference type="SAM" id="SignalP"/>
    </source>
</evidence>
<dbReference type="SUPFAM" id="SSF53300">
    <property type="entry name" value="vWA-like"/>
    <property type="match status" value="1"/>
</dbReference>
<gene>
    <name evidence="3" type="ORF">HMPREF9555_01881</name>
</gene>
<proteinExistence type="predicted"/>
<reference evidence="3 4" key="1">
    <citation type="submission" date="2010-08" db="EMBL/GenBank/DDBJ databases">
        <authorList>
            <person name="Weinstock G."/>
            <person name="Sodergren E."/>
            <person name="Clifton S."/>
            <person name="Fulton L."/>
            <person name="Fulton B."/>
            <person name="Courtney L."/>
            <person name="Fronick C."/>
            <person name="Harrison M."/>
            <person name="Strong C."/>
            <person name="Farmer C."/>
            <person name="Delahaunty K."/>
            <person name="Markovic C."/>
            <person name="Hall O."/>
            <person name="Minx P."/>
            <person name="Tomlinson C."/>
            <person name="Mitreva M."/>
            <person name="Hou S."/>
            <person name="Chen J."/>
            <person name="Wollam A."/>
            <person name="Pepin K.H."/>
            <person name="Johnson M."/>
            <person name="Bhonagiri V."/>
            <person name="Zhang X."/>
            <person name="Suruliraj S."/>
            <person name="Warren W."/>
            <person name="Chinwalla A."/>
            <person name="Mardis E.R."/>
            <person name="Wilson R.K."/>
        </authorList>
    </citation>
    <scope>NUCLEOTIDE SEQUENCE [LARGE SCALE GENOMIC DNA]</scope>
    <source>
        <strain evidence="3 4">F0399</strain>
    </source>
</reference>
<comment type="caution">
    <text evidence="3">The sequence shown here is derived from an EMBL/GenBank/DDBJ whole genome shotgun (WGS) entry which is preliminary data.</text>
</comment>
<accession>E7N4D8</accession>
<protein>
    <recommendedName>
        <fullName evidence="5">VWFA domain-containing protein</fullName>
    </recommendedName>
</protein>
<evidence type="ECO:0008006" key="5">
    <source>
        <dbReference type="Google" id="ProtNLM"/>
    </source>
</evidence>
<dbReference type="AlphaFoldDB" id="E7N4D8"/>
<organism evidence="3 4">
    <name type="scientific">Selenomonas artemidis F0399</name>
    <dbReference type="NCBI Taxonomy" id="749551"/>
    <lineage>
        <taxon>Bacteria</taxon>
        <taxon>Bacillati</taxon>
        <taxon>Bacillota</taxon>
        <taxon>Negativicutes</taxon>
        <taxon>Selenomonadales</taxon>
        <taxon>Selenomonadaceae</taxon>
        <taxon>Selenomonas</taxon>
    </lineage>
</organism>
<dbReference type="InterPro" id="IPR036465">
    <property type="entry name" value="vWFA_dom_sf"/>
</dbReference>
<evidence type="ECO:0000313" key="4">
    <source>
        <dbReference type="Proteomes" id="UP000004633"/>
    </source>
</evidence>
<dbReference type="HOGENOM" id="CLU_1823983_0_0_9"/>